<evidence type="ECO:0000256" key="1">
    <source>
        <dbReference type="ARBA" id="ARBA00022741"/>
    </source>
</evidence>
<dbReference type="GO" id="GO:0003873">
    <property type="term" value="F:6-phosphofructo-2-kinase activity"/>
    <property type="evidence" value="ECO:0007669"/>
    <property type="project" value="InterPro"/>
</dbReference>
<dbReference type="InterPro" id="IPR001345">
    <property type="entry name" value="PG/BPGM_mutase_AS"/>
</dbReference>
<feature type="region of interest" description="Disordered" evidence="3">
    <location>
        <begin position="1"/>
        <end position="43"/>
    </location>
</feature>
<dbReference type="CDD" id="cd07067">
    <property type="entry name" value="HP_PGM_like"/>
    <property type="match status" value="1"/>
</dbReference>
<evidence type="ECO:0000313" key="5">
    <source>
        <dbReference type="EMBL" id="KAG8470305.1"/>
    </source>
</evidence>
<dbReference type="Gene3D" id="3.40.50.300">
    <property type="entry name" value="P-loop containing nucleotide triphosphate hydrolases"/>
    <property type="match status" value="1"/>
</dbReference>
<dbReference type="Pfam" id="PF00300">
    <property type="entry name" value="His_Phos_1"/>
    <property type="match status" value="1"/>
</dbReference>
<dbReference type="OrthoDB" id="267323at2759"/>
<dbReference type="EMBL" id="JAGTXO010000001">
    <property type="protein sequence ID" value="KAG8470305.1"/>
    <property type="molecule type" value="Genomic_DNA"/>
</dbReference>
<protein>
    <recommendedName>
        <fullName evidence="4">6-phosphofructo-2-kinase domain-containing protein</fullName>
    </recommendedName>
</protein>
<dbReference type="InterPro" id="IPR029033">
    <property type="entry name" value="His_PPase_superfam"/>
</dbReference>
<dbReference type="PANTHER" id="PTHR10606:SF44">
    <property type="entry name" value="6-PHOSPHOFRUCTO 2-KINASE_FRUCTOSE 2,6-BISPHOSPHATASE LONG FORM"/>
    <property type="match status" value="1"/>
</dbReference>
<dbReference type="PRINTS" id="PR00991">
    <property type="entry name" value="6PFRUCTKNASE"/>
</dbReference>
<evidence type="ECO:0000256" key="2">
    <source>
        <dbReference type="ARBA" id="ARBA00022840"/>
    </source>
</evidence>
<reference evidence="5" key="1">
    <citation type="submission" date="2021-05" db="EMBL/GenBank/DDBJ databases">
        <title>The genome of the haptophyte Pavlova lutheri (Diacronema luteri, Pavlovales) - a model for lipid biosynthesis in eukaryotic algae.</title>
        <authorList>
            <person name="Hulatt C.J."/>
            <person name="Posewitz M.C."/>
        </authorList>
    </citation>
    <scope>NUCLEOTIDE SEQUENCE</scope>
    <source>
        <strain evidence="5">NIVA-4/92</strain>
    </source>
</reference>
<dbReference type="Pfam" id="PF01591">
    <property type="entry name" value="6PF2K"/>
    <property type="match status" value="1"/>
</dbReference>
<dbReference type="SUPFAM" id="SSF52540">
    <property type="entry name" value="P-loop containing nucleoside triphosphate hydrolases"/>
    <property type="match status" value="1"/>
</dbReference>
<dbReference type="GO" id="GO:0004331">
    <property type="term" value="F:fructose-2,6-bisphosphate 2-phosphatase activity"/>
    <property type="evidence" value="ECO:0007669"/>
    <property type="project" value="TreeGrafter"/>
</dbReference>
<evidence type="ECO:0000313" key="6">
    <source>
        <dbReference type="Proteomes" id="UP000751190"/>
    </source>
</evidence>
<name>A0A8J5Y2P2_DIALT</name>
<dbReference type="PROSITE" id="PS00175">
    <property type="entry name" value="PG_MUTASE"/>
    <property type="match status" value="1"/>
</dbReference>
<accession>A0A8J5Y2P2</accession>
<dbReference type="Gene3D" id="3.40.50.1240">
    <property type="entry name" value="Phosphoglycerate mutase-like"/>
    <property type="match status" value="1"/>
</dbReference>
<evidence type="ECO:0000256" key="3">
    <source>
        <dbReference type="SAM" id="MobiDB-lite"/>
    </source>
</evidence>
<organism evidence="5 6">
    <name type="scientific">Diacronema lutheri</name>
    <name type="common">Unicellular marine alga</name>
    <name type="synonym">Monochrysis lutheri</name>
    <dbReference type="NCBI Taxonomy" id="2081491"/>
    <lineage>
        <taxon>Eukaryota</taxon>
        <taxon>Haptista</taxon>
        <taxon>Haptophyta</taxon>
        <taxon>Pavlovophyceae</taxon>
        <taxon>Pavlovales</taxon>
        <taxon>Pavlovaceae</taxon>
        <taxon>Diacronema</taxon>
    </lineage>
</organism>
<dbReference type="OMA" id="RWIQERC"/>
<proteinExistence type="predicted"/>
<dbReference type="GO" id="GO:0005829">
    <property type="term" value="C:cytosol"/>
    <property type="evidence" value="ECO:0007669"/>
    <property type="project" value="TreeGrafter"/>
</dbReference>
<dbReference type="InterPro" id="IPR013078">
    <property type="entry name" value="His_Pase_superF_clade-1"/>
</dbReference>
<keyword evidence="2" id="KW-0067">ATP-binding</keyword>
<dbReference type="InterPro" id="IPR013079">
    <property type="entry name" value="6Phosfructo_kin"/>
</dbReference>
<keyword evidence="1" id="KW-0547">Nucleotide-binding</keyword>
<dbReference type="Proteomes" id="UP000751190">
    <property type="component" value="Unassembled WGS sequence"/>
</dbReference>
<dbReference type="AlphaFoldDB" id="A0A8J5Y2P2"/>
<dbReference type="GO" id="GO:0006003">
    <property type="term" value="P:fructose 2,6-bisphosphate metabolic process"/>
    <property type="evidence" value="ECO:0007669"/>
    <property type="project" value="InterPro"/>
</dbReference>
<gene>
    <name evidence="5" type="ORF">KFE25_008726</name>
</gene>
<dbReference type="PANTHER" id="PTHR10606">
    <property type="entry name" value="6-PHOSPHOFRUCTO-2-KINASE/FRUCTOSE-2,6-BISPHOSPHATASE"/>
    <property type="match status" value="1"/>
</dbReference>
<dbReference type="InterPro" id="IPR003094">
    <property type="entry name" value="6Pfruct_kin"/>
</dbReference>
<feature type="region of interest" description="Disordered" evidence="3">
    <location>
        <begin position="558"/>
        <end position="577"/>
    </location>
</feature>
<comment type="caution">
    <text evidence="5">The sequence shown here is derived from an EMBL/GenBank/DDBJ whole genome shotgun (WGS) entry which is preliminary data.</text>
</comment>
<dbReference type="InterPro" id="IPR027417">
    <property type="entry name" value="P-loop_NTPase"/>
</dbReference>
<dbReference type="GO" id="GO:0006000">
    <property type="term" value="P:fructose metabolic process"/>
    <property type="evidence" value="ECO:0007669"/>
    <property type="project" value="InterPro"/>
</dbReference>
<feature type="domain" description="6-phosphofructo-2-kinase" evidence="4">
    <location>
        <begin position="68"/>
        <end position="281"/>
    </location>
</feature>
<evidence type="ECO:0000259" key="4">
    <source>
        <dbReference type="Pfam" id="PF01591"/>
    </source>
</evidence>
<dbReference type="GO" id="GO:0005524">
    <property type="term" value="F:ATP binding"/>
    <property type="evidence" value="ECO:0007669"/>
    <property type="project" value="UniProtKB-KW"/>
</dbReference>
<sequence length="577" mass="64534">MMSEDGRNGVGSPSGSVGADGEPIVSPQSMRRSSQGSVFNPMPHEVPAYGESCACPNPVLLDSVPASRDRLVIAMVGLPGRGKTFVARRIANYLSFFHGVAVENLNVADVLRSITGGRPTRAAMFDPSNEESLALLTRARARAIEDTIRFLDSGTQFSKAVIVDGLNSNVAQRQWIIDGLRHKGCTVLFIESVLTDDDKLEHNIREICSTLPDYAMLSPDDALADYRARVVLCERVAQPIDDDGSEAHLSWIRIRDFRRYEVNNVHGFLQGRVVQLVMNLTDATHEFYLTRHGQSEYNKLGKIGGDAPLTDDGRMYARRLAEFAKKVICRNAHGDAVPARLWTSGLRRTKETAAFIEHPTLEVCLPPPLGKLQWVQMRAREWRHLDEIYAGICDGMTYDEIQQLYPEEFELRHADKLGYRYPRGESYLDVCHRLEPVILEMERCRQPLLIIAHQGILRLIYAYFCGIERAKAPHVSIPLNTVIQLQPCTYSCVETRELLHTKFAPNADGQAEPRRAVDQDGLDRAMKKMGLSPAPCRPQLAAPAEHLSFQTYTMDLAAAPPSPASRDLQWIEEPPSH</sequence>
<dbReference type="SMART" id="SM00855">
    <property type="entry name" value="PGAM"/>
    <property type="match status" value="1"/>
</dbReference>
<keyword evidence="6" id="KW-1185">Reference proteome</keyword>
<feature type="compositionally biased region" description="Polar residues" evidence="3">
    <location>
        <begin position="26"/>
        <end position="38"/>
    </location>
</feature>
<dbReference type="SUPFAM" id="SSF53254">
    <property type="entry name" value="Phosphoglycerate mutase-like"/>
    <property type="match status" value="1"/>
</dbReference>